<evidence type="ECO:0008006" key="4">
    <source>
        <dbReference type="Google" id="ProtNLM"/>
    </source>
</evidence>
<dbReference type="EMBL" id="BRPK01000009">
    <property type="protein sequence ID" value="GLB41086.1"/>
    <property type="molecule type" value="Genomic_DNA"/>
</dbReference>
<dbReference type="Proteomes" id="UP001063166">
    <property type="component" value="Unassembled WGS sequence"/>
</dbReference>
<evidence type="ECO:0000313" key="3">
    <source>
        <dbReference type="Proteomes" id="UP001063166"/>
    </source>
</evidence>
<feature type="transmembrane region" description="Helical" evidence="1">
    <location>
        <begin position="78"/>
        <end position="95"/>
    </location>
</feature>
<evidence type="ECO:0000256" key="1">
    <source>
        <dbReference type="SAM" id="Phobius"/>
    </source>
</evidence>
<accession>A0A9P3PTQ3</accession>
<proteinExistence type="predicted"/>
<name>A0A9P3PTQ3_LYOSH</name>
<reference evidence="2" key="1">
    <citation type="submission" date="2022-07" db="EMBL/GenBank/DDBJ databases">
        <title>The genome of Lyophyllum shimeji provides insight into the initial evolution of ectomycorrhizal fungal genome.</title>
        <authorList>
            <person name="Kobayashi Y."/>
            <person name="Shibata T."/>
            <person name="Hirakawa H."/>
            <person name="Shigenobu S."/>
            <person name="Nishiyama T."/>
            <person name="Yamada A."/>
            <person name="Hasebe M."/>
            <person name="Kawaguchi M."/>
        </authorList>
    </citation>
    <scope>NUCLEOTIDE SEQUENCE</scope>
    <source>
        <strain evidence="2">AT787</strain>
    </source>
</reference>
<keyword evidence="1" id="KW-0472">Membrane</keyword>
<sequence length="191" mass="21849">MAFSTVGKAKVAAHAALLLVNILVLAFSTRVNRFQEFFFMADLFPFGLSIATLVLLTTAVALDFAIENSYTARAQFEIGHFGLLSVFWLAFNAFSASRWRMIPFQCNSIPIEFAEERGWCRDVQALKGLVWIEFLLCFVITLVTLRYTVTQYERGNKHIFQISLSRYRPQISGQSSNFSRDSEFLQFEKLT</sequence>
<feature type="transmembrane region" description="Helical" evidence="1">
    <location>
        <begin position="12"/>
        <end position="31"/>
    </location>
</feature>
<keyword evidence="1" id="KW-1133">Transmembrane helix</keyword>
<keyword evidence="3" id="KW-1185">Reference proteome</keyword>
<organism evidence="2 3">
    <name type="scientific">Lyophyllum shimeji</name>
    <name type="common">Hon-shimeji</name>
    <name type="synonym">Tricholoma shimeji</name>
    <dbReference type="NCBI Taxonomy" id="47721"/>
    <lineage>
        <taxon>Eukaryota</taxon>
        <taxon>Fungi</taxon>
        <taxon>Dikarya</taxon>
        <taxon>Basidiomycota</taxon>
        <taxon>Agaricomycotina</taxon>
        <taxon>Agaricomycetes</taxon>
        <taxon>Agaricomycetidae</taxon>
        <taxon>Agaricales</taxon>
        <taxon>Tricholomatineae</taxon>
        <taxon>Lyophyllaceae</taxon>
        <taxon>Lyophyllum</taxon>
    </lineage>
</organism>
<comment type="caution">
    <text evidence="2">The sequence shown here is derived from an EMBL/GenBank/DDBJ whole genome shotgun (WGS) entry which is preliminary data.</text>
</comment>
<keyword evidence="1" id="KW-0812">Transmembrane</keyword>
<dbReference type="OrthoDB" id="2793550at2759"/>
<feature type="transmembrane region" description="Helical" evidence="1">
    <location>
        <begin position="43"/>
        <end position="66"/>
    </location>
</feature>
<gene>
    <name evidence="2" type="ORF">LshimejAT787_0903010</name>
</gene>
<dbReference type="AlphaFoldDB" id="A0A9P3PTQ3"/>
<protein>
    <recommendedName>
        <fullName evidence="4">MARVEL domain-containing protein</fullName>
    </recommendedName>
</protein>
<feature type="transmembrane region" description="Helical" evidence="1">
    <location>
        <begin position="129"/>
        <end position="149"/>
    </location>
</feature>
<evidence type="ECO:0000313" key="2">
    <source>
        <dbReference type="EMBL" id="GLB41086.1"/>
    </source>
</evidence>